<keyword evidence="3" id="KW-1185">Reference proteome</keyword>
<sequence>MVPLVPVVVEIPRSADPWFSNTRRHRGVPKVPSGYEGNLTALLNGFTAVEQNHSGIDENDVEIEFIDQDYLPLARESEEEIDSDDFAESSGDESEELESEDDEDLEEEEEVPAWSEEITRRDDIDFSELAGLAANVNIRSLTLSKGFFDLFSTAQV</sequence>
<comment type="caution">
    <text evidence="2">The sequence shown here is derived from an EMBL/GenBank/DDBJ whole genome shotgun (WGS) entry which is preliminary data.</text>
</comment>
<reference evidence="2 3" key="1">
    <citation type="submission" date="2022-05" db="EMBL/GenBank/DDBJ databases">
        <authorList>
            <consortium name="Genoscope - CEA"/>
            <person name="William W."/>
        </authorList>
    </citation>
    <scope>NUCLEOTIDE SEQUENCE [LARGE SCALE GENOMIC DNA]</scope>
</reference>
<name>A0AAU9WBA1_9CNID</name>
<evidence type="ECO:0000313" key="2">
    <source>
        <dbReference type="EMBL" id="CAH3108643.1"/>
    </source>
</evidence>
<feature type="region of interest" description="Disordered" evidence="1">
    <location>
        <begin position="74"/>
        <end position="119"/>
    </location>
</feature>
<protein>
    <submittedName>
        <fullName evidence="2">Uncharacterized protein</fullName>
    </submittedName>
</protein>
<accession>A0AAU9WBA1</accession>
<dbReference type="Proteomes" id="UP001159428">
    <property type="component" value="Unassembled WGS sequence"/>
</dbReference>
<gene>
    <name evidence="2" type="ORF">PMEA_00002642</name>
</gene>
<proteinExistence type="predicted"/>
<evidence type="ECO:0000256" key="1">
    <source>
        <dbReference type="SAM" id="MobiDB-lite"/>
    </source>
</evidence>
<dbReference type="AlphaFoldDB" id="A0AAU9WBA1"/>
<organism evidence="2 3">
    <name type="scientific">Pocillopora meandrina</name>
    <dbReference type="NCBI Taxonomy" id="46732"/>
    <lineage>
        <taxon>Eukaryota</taxon>
        <taxon>Metazoa</taxon>
        <taxon>Cnidaria</taxon>
        <taxon>Anthozoa</taxon>
        <taxon>Hexacorallia</taxon>
        <taxon>Scleractinia</taxon>
        <taxon>Astrocoeniina</taxon>
        <taxon>Pocilloporidae</taxon>
        <taxon>Pocillopora</taxon>
    </lineage>
</organism>
<evidence type="ECO:0000313" key="3">
    <source>
        <dbReference type="Proteomes" id="UP001159428"/>
    </source>
</evidence>
<dbReference type="EMBL" id="CALNXJ010000011">
    <property type="protein sequence ID" value="CAH3108643.1"/>
    <property type="molecule type" value="Genomic_DNA"/>
</dbReference>
<feature type="compositionally biased region" description="Acidic residues" evidence="1">
    <location>
        <begin position="77"/>
        <end position="111"/>
    </location>
</feature>